<feature type="transmembrane region" description="Helical" evidence="1">
    <location>
        <begin position="501"/>
        <end position="526"/>
    </location>
</feature>
<dbReference type="OrthoDB" id="5667at2759"/>
<accession>A0A9J6CLQ2</accession>
<name>A0A9J6CLQ2_POLVA</name>
<dbReference type="PANTHER" id="PTHR11360:SF163">
    <property type="entry name" value="MONOCARBOXYLATE TRANSPORTER 9-LIKE PROTEIN"/>
    <property type="match status" value="1"/>
</dbReference>
<sequence>MEKPRTRLVAPDGGFGWVATFGVSLVNLATRSIEPSFGLLFGDLLHDLHVGTTGAAIIISCLDIMMNLSGLFVGPLLKEFSYRKVALVGSFLCAIGLALTAPAKSMAHILTTYSVINGVGVGLAMSAAFVALNHYFTKKRGQAVGLSMAGTAMGMLIMPQLVRLLLEEFSFRGAVLILAGLALHSAIGSFLLQPVKWHLKEEEVDVEMTEQEYPALTIIQEDDGDEDSLPEIQTLLFNNHRKHEHRERKISENSNSSLLVPNGIPKRPTFPRITSTNSIGAKRIPTLPKITSHADMNQMLRKRKESVISSLSHLDFSGSCLQIHLETGDRDVEEFDSNFIRRVNTHVGTSLYRDSLNSSFKLSKADISQKLSCPDFAKGGTEVGLEMPLPKKESFWRRFATLMDIDLLRDGTYLNILFGLSIFYVAEMNFKMVTPFFLADLGYSKADTAYCLSISALTDILARIIVPPICDKTKVSKRLVFMSSIFFVAITRSVLAEQTEFSSMMVWLCIAGFFRGIALSNFTLTVSEYSSLEKLPAAFGWHMVGKGIFVALFGPLIGAIRDLTDSFPVCIHSQSVCIFLCIFAWSIEYLLKFMRKREKRNAPIAIISA</sequence>
<dbReference type="InterPro" id="IPR050327">
    <property type="entry name" value="Proton-linked_MCT"/>
</dbReference>
<dbReference type="Gene3D" id="1.20.1250.20">
    <property type="entry name" value="MFS general substrate transporter like domains"/>
    <property type="match status" value="2"/>
</dbReference>
<feature type="transmembrane region" description="Helical" evidence="1">
    <location>
        <begin position="446"/>
        <end position="466"/>
    </location>
</feature>
<keyword evidence="3" id="KW-1185">Reference proteome</keyword>
<protein>
    <recommendedName>
        <fullName evidence="4">Monocarboxylate transporter</fullName>
    </recommendedName>
</protein>
<feature type="transmembrane region" description="Helical" evidence="1">
    <location>
        <begin position="12"/>
        <end position="30"/>
    </location>
</feature>
<feature type="transmembrane region" description="Helical" evidence="1">
    <location>
        <begin position="85"/>
        <end position="103"/>
    </location>
</feature>
<keyword evidence="1" id="KW-1133">Transmembrane helix</keyword>
<comment type="caution">
    <text evidence="2">The sequence shown here is derived from an EMBL/GenBank/DDBJ whole genome shotgun (WGS) entry which is preliminary data.</text>
</comment>
<dbReference type="FunFam" id="1.20.1250.20:FF:000437">
    <property type="entry name" value="Blast:Monocarboxylate transporter 4"/>
    <property type="match status" value="1"/>
</dbReference>
<reference evidence="2" key="1">
    <citation type="submission" date="2021-03" db="EMBL/GenBank/DDBJ databases">
        <title>Chromosome level genome of the anhydrobiotic midge Polypedilum vanderplanki.</title>
        <authorList>
            <person name="Yoshida Y."/>
            <person name="Kikawada T."/>
            <person name="Gusev O."/>
        </authorList>
    </citation>
    <scope>NUCLEOTIDE SEQUENCE</scope>
    <source>
        <strain evidence="2">NIAS01</strain>
        <tissue evidence="2">Whole body or cell culture</tissue>
    </source>
</reference>
<feature type="transmembrane region" description="Helical" evidence="1">
    <location>
        <begin position="538"/>
        <end position="559"/>
    </location>
</feature>
<dbReference type="Pfam" id="PF07690">
    <property type="entry name" value="MFS_1"/>
    <property type="match status" value="2"/>
</dbReference>
<dbReference type="EMBL" id="JADBJN010000001">
    <property type="protein sequence ID" value="KAG5682571.1"/>
    <property type="molecule type" value="Genomic_DNA"/>
</dbReference>
<dbReference type="Proteomes" id="UP001107558">
    <property type="component" value="Chromosome 1"/>
</dbReference>
<feature type="transmembrane region" description="Helical" evidence="1">
    <location>
        <begin position="115"/>
        <end position="136"/>
    </location>
</feature>
<feature type="transmembrane region" description="Helical" evidence="1">
    <location>
        <begin position="407"/>
        <end position="426"/>
    </location>
</feature>
<dbReference type="AlphaFoldDB" id="A0A9J6CLQ2"/>
<feature type="transmembrane region" description="Helical" evidence="1">
    <location>
        <begin position="478"/>
        <end position="495"/>
    </location>
</feature>
<proteinExistence type="predicted"/>
<feature type="transmembrane region" description="Helical" evidence="1">
    <location>
        <begin position="571"/>
        <end position="591"/>
    </location>
</feature>
<evidence type="ECO:0000256" key="1">
    <source>
        <dbReference type="SAM" id="Phobius"/>
    </source>
</evidence>
<evidence type="ECO:0000313" key="2">
    <source>
        <dbReference type="EMBL" id="KAG5682571.1"/>
    </source>
</evidence>
<dbReference type="FunFam" id="1.20.1250.20:FF:000434">
    <property type="entry name" value="Blast:Monocarboxylate transporter 4"/>
    <property type="match status" value="1"/>
</dbReference>
<dbReference type="InterPro" id="IPR011701">
    <property type="entry name" value="MFS"/>
</dbReference>
<organism evidence="2 3">
    <name type="scientific">Polypedilum vanderplanki</name>
    <name type="common">Sleeping chironomid midge</name>
    <dbReference type="NCBI Taxonomy" id="319348"/>
    <lineage>
        <taxon>Eukaryota</taxon>
        <taxon>Metazoa</taxon>
        <taxon>Ecdysozoa</taxon>
        <taxon>Arthropoda</taxon>
        <taxon>Hexapoda</taxon>
        <taxon>Insecta</taxon>
        <taxon>Pterygota</taxon>
        <taxon>Neoptera</taxon>
        <taxon>Endopterygota</taxon>
        <taxon>Diptera</taxon>
        <taxon>Nematocera</taxon>
        <taxon>Chironomoidea</taxon>
        <taxon>Chironomidae</taxon>
        <taxon>Chironominae</taxon>
        <taxon>Polypedilum</taxon>
        <taxon>Polypedilum</taxon>
    </lineage>
</organism>
<keyword evidence="1" id="KW-0812">Transmembrane</keyword>
<dbReference type="SUPFAM" id="SSF103473">
    <property type="entry name" value="MFS general substrate transporter"/>
    <property type="match status" value="1"/>
</dbReference>
<dbReference type="InterPro" id="IPR036259">
    <property type="entry name" value="MFS_trans_sf"/>
</dbReference>
<feature type="transmembrane region" description="Helical" evidence="1">
    <location>
        <begin position="50"/>
        <end position="73"/>
    </location>
</feature>
<gene>
    <name evidence="2" type="ORF">PVAND_011916</name>
</gene>
<feature type="transmembrane region" description="Helical" evidence="1">
    <location>
        <begin position="143"/>
        <end position="162"/>
    </location>
</feature>
<dbReference type="GO" id="GO:0008028">
    <property type="term" value="F:monocarboxylic acid transmembrane transporter activity"/>
    <property type="evidence" value="ECO:0007669"/>
    <property type="project" value="TreeGrafter"/>
</dbReference>
<keyword evidence="1" id="KW-0472">Membrane</keyword>
<evidence type="ECO:0000313" key="3">
    <source>
        <dbReference type="Proteomes" id="UP001107558"/>
    </source>
</evidence>
<feature type="transmembrane region" description="Helical" evidence="1">
    <location>
        <begin position="174"/>
        <end position="192"/>
    </location>
</feature>
<dbReference type="PANTHER" id="PTHR11360">
    <property type="entry name" value="MONOCARBOXYLATE TRANSPORTER"/>
    <property type="match status" value="1"/>
</dbReference>
<evidence type="ECO:0008006" key="4">
    <source>
        <dbReference type="Google" id="ProtNLM"/>
    </source>
</evidence>